<dbReference type="FunFam" id="4.10.520.10:FF:000001">
    <property type="entry name" value="DNA-binding protein HU"/>
    <property type="match status" value="1"/>
</dbReference>
<dbReference type="GO" id="GO:1990103">
    <property type="term" value="C:DnaA-HU complex"/>
    <property type="evidence" value="ECO:0007669"/>
    <property type="project" value="UniProtKB-ARBA"/>
</dbReference>
<keyword evidence="2" id="KW-0226">DNA condensation</keyword>
<comment type="similarity">
    <text evidence="1 4">Belongs to the bacterial histone-like protein family.</text>
</comment>
<gene>
    <name evidence="5" type="ORF">IAD01_05165</name>
</gene>
<dbReference type="Pfam" id="PF00216">
    <property type="entry name" value="Bac_DNA_binding"/>
    <property type="match status" value="1"/>
</dbReference>
<dbReference type="GO" id="GO:0030527">
    <property type="term" value="F:structural constituent of chromatin"/>
    <property type="evidence" value="ECO:0007669"/>
    <property type="project" value="InterPro"/>
</dbReference>
<dbReference type="GO" id="GO:0003677">
    <property type="term" value="F:DNA binding"/>
    <property type="evidence" value="ECO:0007669"/>
    <property type="project" value="UniProtKB-KW"/>
</dbReference>
<dbReference type="GO" id="GO:0030261">
    <property type="term" value="P:chromosome condensation"/>
    <property type="evidence" value="ECO:0007669"/>
    <property type="project" value="UniProtKB-KW"/>
</dbReference>
<sequence length="91" mass="9707">MTKVELVNKVAEKCEFSKKDAEKAVNAVMETIAEALAAGDKVSLIGFGTFDVRARAAKEGINPRTGDKIAIEARNVPVFKAGKTLKDAVSK</sequence>
<dbReference type="GO" id="GO:1990178">
    <property type="term" value="C:HU-DNA complex"/>
    <property type="evidence" value="ECO:0007669"/>
    <property type="project" value="UniProtKB-ARBA"/>
</dbReference>
<dbReference type="AlphaFoldDB" id="A0A9D1EP51"/>
<dbReference type="EMBL" id="DVIR01000047">
    <property type="protein sequence ID" value="HIS24776.1"/>
    <property type="molecule type" value="Genomic_DNA"/>
</dbReference>
<evidence type="ECO:0000256" key="1">
    <source>
        <dbReference type="ARBA" id="ARBA00010529"/>
    </source>
</evidence>
<organism evidence="5 6">
    <name type="scientific">Candidatus Faeciplasma gallinarum</name>
    <dbReference type="NCBI Taxonomy" id="2840799"/>
    <lineage>
        <taxon>Bacteria</taxon>
        <taxon>Bacillati</taxon>
        <taxon>Bacillota</taxon>
        <taxon>Clostridia</taxon>
        <taxon>Eubacteriales</taxon>
        <taxon>Oscillospiraceae</taxon>
        <taxon>Oscillospiraceae incertae sedis</taxon>
        <taxon>Candidatus Faeciplasma</taxon>
    </lineage>
</organism>
<evidence type="ECO:0000313" key="6">
    <source>
        <dbReference type="Proteomes" id="UP000823982"/>
    </source>
</evidence>
<dbReference type="GO" id="GO:0042802">
    <property type="term" value="F:identical protein binding"/>
    <property type="evidence" value="ECO:0007669"/>
    <property type="project" value="UniProtKB-ARBA"/>
</dbReference>
<dbReference type="SUPFAM" id="SSF47729">
    <property type="entry name" value="IHF-like DNA-binding proteins"/>
    <property type="match status" value="1"/>
</dbReference>
<dbReference type="PRINTS" id="PR01727">
    <property type="entry name" value="DNABINDINGHU"/>
</dbReference>
<dbReference type="GO" id="GO:0005829">
    <property type="term" value="C:cytosol"/>
    <property type="evidence" value="ECO:0007669"/>
    <property type="project" value="TreeGrafter"/>
</dbReference>
<dbReference type="GO" id="GO:0010467">
    <property type="term" value="P:gene expression"/>
    <property type="evidence" value="ECO:0007669"/>
    <property type="project" value="UniProtKB-ARBA"/>
</dbReference>
<dbReference type="InterPro" id="IPR010992">
    <property type="entry name" value="IHF-like_DNA-bd_dom_sf"/>
</dbReference>
<name>A0A9D1EP51_9FIRM</name>
<dbReference type="Proteomes" id="UP000823982">
    <property type="component" value="Unassembled WGS sequence"/>
</dbReference>
<dbReference type="GO" id="GO:0006270">
    <property type="term" value="P:DNA replication initiation"/>
    <property type="evidence" value="ECO:0007669"/>
    <property type="project" value="UniProtKB-ARBA"/>
</dbReference>
<dbReference type="CDD" id="cd13831">
    <property type="entry name" value="HU"/>
    <property type="match status" value="1"/>
</dbReference>
<reference evidence="5" key="1">
    <citation type="submission" date="2020-10" db="EMBL/GenBank/DDBJ databases">
        <authorList>
            <person name="Gilroy R."/>
        </authorList>
    </citation>
    <scope>NUCLEOTIDE SEQUENCE</scope>
    <source>
        <strain evidence="5">CHK157-1446</strain>
    </source>
</reference>
<evidence type="ECO:0000256" key="2">
    <source>
        <dbReference type="ARBA" id="ARBA00023067"/>
    </source>
</evidence>
<comment type="caution">
    <text evidence="5">The sequence shown here is derived from an EMBL/GenBank/DDBJ whole genome shotgun (WGS) entry which is preliminary data.</text>
</comment>
<dbReference type="PANTHER" id="PTHR33175">
    <property type="entry name" value="DNA-BINDING PROTEIN HU"/>
    <property type="match status" value="1"/>
</dbReference>
<keyword evidence="3 5" id="KW-0238">DNA-binding</keyword>
<protein>
    <submittedName>
        <fullName evidence="5">HU family DNA-binding protein</fullName>
    </submittedName>
</protein>
<dbReference type="PANTHER" id="PTHR33175:SF3">
    <property type="entry name" value="DNA-BINDING PROTEIN HU-BETA"/>
    <property type="match status" value="1"/>
</dbReference>
<dbReference type="SMART" id="SM00411">
    <property type="entry name" value="BHL"/>
    <property type="match status" value="1"/>
</dbReference>
<reference evidence="5" key="2">
    <citation type="journal article" date="2021" name="PeerJ">
        <title>Extensive microbial diversity within the chicken gut microbiome revealed by metagenomics and culture.</title>
        <authorList>
            <person name="Gilroy R."/>
            <person name="Ravi A."/>
            <person name="Getino M."/>
            <person name="Pursley I."/>
            <person name="Horton D.L."/>
            <person name="Alikhan N.F."/>
            <person name="Baker D."/>
            <person name="Gharbi K."/>
            <person name="Hall N."/>
            <person name="Watson M."/>
            <person name="Adriaenssens E.M."/>
            <person name="Foster-Nyarko E."/>
            <person name="Jarju S."/>
            <person name="Secka A."/>
            <person name="Antonio M."/>
            <person name="Oren A."/>
            <person name="Chaudhuri R.R."/>
            <person name="La Ragione R."/>
            <person name="Hildebrand F."/>
            <person name="Pallen M.J."/>
        </authorList>
    </citation>
    <scope>NUCLEOTIDE SEQUENCE</scope>
    <source>
        <strain evidence="5">CHK157-1446</strain>
    </source>
</reference>
<dbReference type="InterPro" id="IPR000119">
    <property type="entry name" value="Hist_DNA-bd"/>
</dbReference>
<proteinExistence type="inferred from homology"/>
<evidence type="ECO:0000313" key="5">
    <source>
        <dbReference type="EMBL" id="HIS24776.1"/>
    </source>
</evidence>
<evidence type="ECO:0000256" key="3">
    <source>
        <dbReference type="ARBA" id="ARBA00023125"/>
    </source>
</evidence>
<evidence type="ECO:0000256" key="4">
    <source>
        <dbReference type="RuleBase" id="RU003939"/>
    </source>
</evidence>
<accession>A0A9D1EP51</accession>
<dbReference type="Gene3D" id="4.10.520.10">
    <property type="entry name" value="IHF-like DNA-binding proteins"/>
    <property type="match status" value="1"/>
</dbReference>